<dbReference type="PANTHER" id="PTHR46623:SF6">
    <property type="entry name" value="ALPHA_BETA-HYDROLASES SUPERFAMILY PROTEIN"/>
    <property type="match status" value="1"/>
</dbReference>
<dbReference type="EC" id="3.1.-.-" evidence="2"/>
<feature type="domain" description="Dienelactone hydrolase" evidence="1">
    <location>
        <begin position="17"/>
        <end position="232"/>
    </location>
</feature>
<dbReference type="GO" id="GO:0016787">
    <property type="term" value="F:hydrolase activity"/>
    <property type="evidence" value="ECO:0007669"/>
    <property type="project" value="UniProtKB-KW"/>
</dbReference>
<dbReference type="EMBL" id="JBHLYQ010000122">
    <property type="protein sequence ID" value="MFC0082609.1"/>
    <property type="molecule type" value="Genomic_DNA"/>
</dbReference>
<sequence>MPQVQVPFAGGQIPVHLVGPPTDRPVPGVVVVHDVFGMTADLRRQAAWLAGQGYLVAAPDLFAEGRARCVLAAFSALRARRGRIFEQLDAVRSWLAAQPTCTGRVGVIGFCLGGGFALLLAGRGGYAASSVNYGEVPEDAEALLQGACPVVGSFGGRDRTLKGAAARLEAALAANGVPHDVREYPGAGHGFMNQHRGPLGLGETLLAVAGIRFDPEADEDARRRIGAFFATHLQGPGTPAPGEPGA</sequence>
<organism evidence="2 3">
    <name type="scientific">Aciditerrimonas ferrireducens</name>
    <dbReference type="NCBI Taxonomy" id="667306"/>
    <lineage>
        <taxon>Bacteria</taxon>
        <taxon>Bacillati</taxon>
        <taxon>Actinomycetota</taxon>
        <taxon>Acidimicrobiia</taxon>
        <taxon>Acidimicrobiales</taxon>
        <taxon>Acidimicrobiaceae</taxon>
        <taxon>Aciditerrimonas</taxon>
    </lineage>
</organism>
<dbReference type="SUPFAM" id="SSF53474">
    <property type="entry name" value="alpha/beta-Hydrolases"/>
    <property type="match status" value="1"/>
</dbReference>
<keyword evidence="3" id="KW-1185">Reference proteome</keyword>
<dbReference type="PANTHER" id="PTHR46623">
    <property type="entry name" value="CARBOXYMETHYLENEBUTENOLIDASE-RELATED"/>
    <property type="match status" value="1"/>
</dbReference>
<comment type="caution">
    <text evidence="2">The sequence shown here is derived from an EMBL/GenBank/DDBJ whole genome shotgun (WGS) entry which is preliminary data.</text>
</comment>
<evidence type="ECO:0000313" key="2">
    <source>
        <dbReference type="EMBL" id="MFC0082609.1"/>
    </source>
</evidence>
<dbReference type="Proteomes" id="UP001589788">
    <property type="component" value="Unassembled WGS sequence"/>
</dbReference>
<reference evidence="2 3" key="1">
    <citation type="submission" date="2024-09" db="EMBL/GenBank/DDBJ databases">
        <authorList>
            <person name="Sun Q."/>
            <person name="Mori K."/>
        </authorList>
    </citation>
    <scope>NUCLEOTIDE SEQUENCE [LARGE SCALE GENOMIC DNA]</scope>
    <source>
        <strain evidence="2 3">JCM 15389</strain>
    </source>
</reference>
<protein>
    <submittedName>
        <fullName evidence="2">Dienelactone hydrolase family protein</fullName>
        <ecNumber evidence="2">3.1.-.-</ecNumber>
    </submittedName>
</protein>
<gene>
    <name evidence="2" type="ORF">ACFFRE_10745</name>
</gene>
<dbReference type="InterPro" id="IPR029058">
    <property type="entry name" value="AB_hydrolase_fold"/>
</dbReference>
<dbReference type="Pfam" id="PF01738">
    <property type="entry name" value="DLH"/>
    <property type="match status" value="1"/>
</dbReference>
<dbReference type="InterPro" id="IPR002925">
    <property type="entry name" value="Dienelactn_hydro"/>
</dbReference>
<proteinExistence type="predicted"/>
<name>A0ABV6C4I3_9ACTN</name>
<evidence type="ECO:0000313" key="3">
    <source>
        <dbReference type="Proteomes" id="UP001589788"/>
    </source>
</evidence>
<dbReference type="Gene3D" id="3.40.50.1820">
    <property type="entry name" value="alpha/beta hydrolase"/>
    <property type="match status" value="1"/>
</dbReference>
<evidence type="ECO:0000259" key="1">
    <source>
        <dbReference type="Pfam" id="PF01738"/>
    </source>
</evidence>
<keyword evidence="2" id="KW-0378">Hydrolase</keyword>
<dbReference type="RefSeq" id="WP_377790217.1">
    <property type="nucleotide sequence ID" value="NZ_JBHLYQ010000122.1"/>
</dbReference>
<dbReference type="InterPro" id="IPR051049">
    <property type="entry name" value="Dienelactone_hydrolase-like"/>
</dbReference>
<accession>A0ABV6C4I3</accession>